<reference evidence="3 4" key="1">
    <citation type="journal article" date="2018" name="Nat. Biotechnol.">
        <title>A standardized bacterial taxonomy based on genome phylogeny substantially revises the tree of life.</title>
        <authorList>
            <person name="Parks D.H."/>
            <person name="Chuvochina M."/>
            <person name="Waite D.W."/>
            <person name="Rinke C."/>
            <person name="Skarshewski A."/>
            <person name="Chaumeil P.A."/>
            <person name="Hugenholtz P."/>
        </authorList>
    </citation>
    <scope>NUCLEOTIDE SEQUENCE [LARGE SCALE GENOMIC DNA]</scope>
    <source>
        <strain evidence="3">UBA9359</strain>
    </source>
</reference>
<evidence type="ECO:0000313" key="3">
    <source>
        <dbReference type="EMBL" id="HCV81850.1"/>
    </source>
</evidence>
<dbReference type="Proteomes" id="UP000264330">
    <property type="component" value="Unassembled WGS sequence"/>
</dbReference>
<dbReference type="InterPro" id="IPR006665">
    <property type="entry name" value="OmpA-like"/>
</dbReference>
<protein>
    <submittedName>
        <fullName evidence="3">Cell envelope biogenesis protein OmpA</fullName>
    </submittedName>
</protein>
<proteinExistence type="predicted"/>
<comment type="caution">
    <text evidence="3">The sequence shown here is derived from an EMBL/GenBank/DDBJ whole genome shotgun (WGS) entry which is preliminary data.</text>
</comment>
<keyword evidence="1" id="KW-0472">Membrane</keyword>
<sequence>RSSYSPLVENTSKDNMAKNRRTRIVVIPNLDKFFAMLDSEGEI</sequence>
<organism evidence="3 4">
    <name type="scientific">Zunongwangia profunda</name>
    <dbReference type="NCBI Taxonomy" id="398743"/>
    <lineage>
        <taxon>Bacteria</taxon>
        <taxon>Pseudomonadati</taxon>
        <taxon>Bacteroidota</taxon>
        <taxon>Flavobacteriia</taxon>
        <taxon>Flavobacteriales</taxon>
        <taxon>Flavobacteriaceae</taxon>
        <taxon>Zunongwangia</taxon>
    </lineage>
</organism>
<gene>
    <name evidence="3" type="ORF">DGQ38_12455</name>
</gene>
<dbReference type="GO" id="GO:0016020">
    <property type="term" value="C:membrane"/>
    <property type="evidence" value="ECO:0007669"/>
    <property type="project" value="UniProtKB-UniRule"/>
</dbReference>
<name>A0A3D5J3B6_9FLAO</name>
<evidence type="ECO:0000256" key="1">
    <source>
        <dbReference type="PROSITE-ProRule" id="PRU00473"/>
    </source>
</evidence>
<dbReference type="EMBL" id="DPMF01000287">
    <property type="protein sequence ID" value="HCV81850.1"/>
    <property type="molecule type" value="Genomic_DNA"/>
</dbReference>
<feature type="domain" description="OmpA-like" evidence="2">
    <location>
        <begin position="1"/>
        <end position="30"/>
    </location>
</feature>
<dbReference type="AlphaFoldDB" id="A0A3D5J3B6"/>
<feature type="non-terminal residue" evidence="3">
    <location>
        <position position="1"/>
    </location>
</feature>
<dbReference type="PROSITE" id="PS51123">
    <property type="entry name" value="OMPA_2"/>
    <property type="match status" value="1"/>
</dbReference>
<evidence type="ECO:0000259" key="2">
    <source>
        <dbReference type="PROSITE" id="PS51123"/>
    </source>
</evidence>
<evidence type="ECO:0000313" key="4">
    <source>
        <dbReference type="Proteomes" id="UP000264330"/>
    </source>
</evidence>
<accession>A0A3D5J3B6</accession>